<dbReference type="PANTHER" id="PTHR40630">
    <property type="entry name" value="POSSIBLE DNA-BINDING PROTEIN"/>
    <property type="match status" value="1"/>
</dbReference>
<evidence type="ECO:0000313" key="2">
    <source>
        <dbReference type="EMBL" id="MFF5896883.1"/>
    </source>
</evidence>
<gene>
    <name evidence="2" type="ORF">ACFY8O_13245</name>
</gene>
<evidence type="ECO:0000256" key="1">
    <source>
        <dbReference type="SAM" id="MobiDB-lite"/>
    </source>
</evidence>
<sequence>MSGGRDEERQETLDRFGEAVNMSASELEKWLGTEQAQEVGQKNGSEESTGHASGRRIVDLLRTKKADLSDDDLAHMRKVVGYVHRHAQQRPEGDVTDTPWRHSLMNWGHDPEK</sequence>
<keyword evidence="3" id="KW-1185">Reference proteome</keyword>
<organism evidence="2 3">
    <name type="scientific">Streptomyces argenteolus</name>
    <dbReference type="NCBI Taxonomy" id="67274"/>
    <lineage>
        <taxon>Bacteria</taxon>
        <taxon>Bacillati</taxon>
        <taxon>Actinomycetota</taxon>
        <taxon>Actinomycetes</taxon>
        <taxon>Kitasatosporales</taxon>
        <taxon>Streptomycetaceae</taxon>
        <taxon>Streptomyces</taxon>
    </lineage>
</organism>
<feature type="compositionally biased region" description="Polar residues" evidence="1">
    <location>
        <begin position="34"/>
        <end position="43"/>
    </location>
</feature>
<name>A0ABW6X6T1_9ACTN</name>
<dbReference type="EMBL" id="JBIBEG010000003">
    <property type="protein sequence ID" value="MFF5896883.1"/>
    <property type="molecule type" value="Genomic_DNA"/>
</dbReference>
<dbReference type="PANTHER" id="PTHR40630:SF1">
    <property type="entry name" value="DNA-BINDING PROTEIN"/>
    <property type="match status" value="1"/>
</dbReference>
<dbReference type="RefSeq" id="WP_145805099.1">
    <property type="nucleotide sequence ID" value="NZ_JBIBEG010000003.1"/>
</dbReference>
<evidence type="ECO:0000313" key="3">
    <source>
        <dbReference type="Proteomes" id="UP001602322"/>
    </source>
</evidence>
<dbReference type="InterPro" id="IPR021487">
    <property type="entry name" value="DUF3140"/>
</dbReference>
<proteinExistence type="predicted"/>
<dbReference type="Pfam" id="PF11338">
    <property type="entry name" value="DUF3140"/>
    <property type="match status" value="1"/>
</dbReference>
<feature type="region of interest" description="Disordered" evidence="1">
    <location>
        <begin position="32"/>
        <end position="56"/>
    </location>
</feature>
<accession>A0ABW6X6T1</accession>
<reference evidence="2 3" key="1">
    <citation type="submission" date="2024-10" db="EMBL/GenBank/DDBJ databases">
        <title>The Natural Products Discovery Center: Release of the First 8490 Sequenced Strains for Exploring Actinobacteria Biosynthetic Diversity.</title>
        <authorList>
            <person name="Kalkreuter E."/>
            <person name="Kautsar S.A."/>
            <person name="Yang D."/>
            <person name="Bader C.D."/>
            <person name="Teijaro C.N."/>
            <person name="Fluegel L."/>
            <person name="Davis C.M."/>
            <person name="Simpson J.R."/>
            <person name="Lauterbach L."/>
            <person name="Steele A.D."/>
            <person name="Gui C."/>
            <person name="Meng S."/>
            <person name="Li G."/>
            <person name="Viehrig K."/>
            <person name="Ye F."/>
            <person name="Su P."/>
            <person name="Kiefer A.F."/>
            <person name="Nichols A."/>
            <person name="Cepeda A.J."/>
            <person name="Yan W."/>
            <person name="Fan B."/>
            <person name="Jiang Y."/>
            <person name="Adhikari A."/>
            <person name="Zheng C.-J."/>
            <person name="Schuster L."/>
            <person name="Cowan T.M."/>
            <person name="Smanski M.J."/>
            <person name="Chevrette M.G."/>
            <person name="De Carvalho L.P.S."/>
            <person name="Shen B."/>
        </authorList>
    </citation>
    <scope>NUCLEOTIDE SEQUENCE [LARGE SCALE GENOMIC DNA]</scope>
    <source>
        <strain evidence="2 3">NPDC012540</strain>
    </source>
</reference>
<feature type="region of interest" description="Disordered" evidence="1">
    <location>
        <begin position="84"/>
        <end position="113"/>
    </location>
</feature>
<dbReference type="Proteomes" id="UP001602322">
    <property type="component" value="Unassembled WGS sequence"/>
</dbReference>
<protein>
    <submittedName>
        <fullName evidence="2">DUF3140 domain-containing protein</fullName>
    </submittedName>
</protein>
<comment type="caution">
    <text evidence="2">The sequence shown here is derived from an EMBL/GenBank/DDBJ whole genome shotgun (WGS) entry which is preliminary data.</text>
</comment>